<protein>
    <submittedName>
        <fullName evidence="2">Uncharacterized protein</fullName>
    </submittedName>
</protein>
<gene>
    <name evidence="2" type="ORF">L596_005235</name>
</gene>
<name>A0A4U8UYG8_STECR</name>
<keyword evidence="3" id="KW-1185">Reference proteome</keyword>
<dbReference type="Proteomes" id="UP000298663">
    <property type="component" value="Chromosome X"/>
</dbReference>
<organism evidence="2 3">
    <name type="scientific">Steinernema carpocapsae</name>
    <name type="common">Entomopathogenic nematode</name>
    <dbReference type="NCBI Taxonomy" id="34508"/>
    <lineage>
        <taxon>Eukaryota</taxon>
        <taxon>Metazoa</taxon>
        <taxon>Ecdysozoa</taxon>
        <taxon>Nematoda</taxon>
        <taxon>Chromadorea</taxon>
        <taxon>Rhabditida</taxon>
        <taxon>Tylenchina</taxon>
        <taxon>Panagrolaimomorpha</taxon>
        <taxon>Strongyloidoidea</taxon>
        <taxon>Steinernematidae</taxon>
        <taxon>Steinernema</taxon>
    </lineage>
</organism>
<evidence type="ECO:0000313" key="3">
    <source>
        <dbReference type="Proteomes" id="UP000298663"/>
    </source>
</evidence>
<reference evidence="2 3" key="1">
    <citation type="journal article" date="2015" name="Genome Biol.">
        <title>Comparative genomics of Steinernema reveals deeply conserved gene regulatory networks.</title>
        <authorList>
            <person name="Dillman A.R."/>
            <person name="Macchietto M."/>
            <person name="Porter C.F."/>
            <person name="Rogers A."/>
            <person name="Williams B."/>
            <person name="Antoshechkin I."/>
            <person name="Lee M.M."/>
            <person name="Goodwin Z."/>
            <person name="Lu X."/>
            <person name="Lewis E.E."/>
            <person name="Goodrich-Blair H."/>
            <person name="Stock S.P."/>
            <person name="Adams B.J."/>
            <person name="Sternberg P.W."/>
            <person name="Mortazavi A."/>
        </authorList>
    </citation>
    <scope>NUCLEOTIDE SEQUENCE [LARGE SCALE GENOMIC DNA]</scope>
    <source>
        <strain evidence="2 3">ALL</strain>
    </source>
</reference>
<dbReference type="EMBL" id="AZBU02000001">
    <property type="protein sequence ID" value="TMS38531.1"/>
    <property type="molecule type" value="Genomic_DNA"/>
</dbReference>
<accession>A0A4U8UYG8</accession>
<proteinExistence type="predicted"/>
<dbReference type="EMBL" id="CM016762">
    <property type="protein sequence ID" value="TMS38531.1"/>
    <property type="molecule type" value="Genomic_DNA"/>
</dbReference>
<feature type="region of interest" description="Disordered" evidence="1">
    <location>
        <begin position="41"/>
        <end position="65"/>
    </location>
</feature>
<comment type="caution">
    <text evidence="2">The sequence shown here is derived from an EMBL/GenBank/DDBJ whole genome shotgun (WGS) entry which is preliminary data.</text>
</comment>
<evidence type="ECO:0000313" key="2">
    <source>
        <dbReference type="EMBL" id="TMS38531.1"/>
    </source>
</evidence>
<evidence type="ECO:0000256" key="1">
    <source>
        <dbReference type="SAM" id="MobiDB-lite"/>
    </source>
</evidence>
<sequence length="110" mass="11837">MWILLDVVVGITSGNATKLVFVADFLGGALGVVVAALEPGREPSLRDPGREPSRREPGREPSLREAVRELALEPARELQRELFLELVPRRRSGRSSATASALRHGSVGVG</sequence>
<feature type="region of interest" description="Disordered" evidence="1">
    <location>
        <begin position="90"/>
        <end position="110"/>
    </location>
</feature>
<dbReference type="AlphaFoldDB" id="A0A4U8UYG8"/>
<reference evidence="2 3" key="2">
    <citation type="journal article" date="2019" name="G3 (Bethesda)">
        <title>Hybrid Assembly of the Genome of the Entomopathogenic Nematode Steinernema carpocapsae Identifies the X-Chromosome.</title>
        <authorList>
            <person name="Serra L."/>
            <person name="Macchietto M."/>
            <person name="Macias-Munoz A."/>
            <person name="McGill C.J."/>
            <person name="Rodriguez I.M."/>
            <person name="Rodriguez B."/>
            <person name="Murad R."/>
            <person name="Mortazavi A."/>
        </authorList>
    </citation>
    <scope>NUCLEOTIDE SEQUENCE [LARGE SCALE GENOMIC DNA]</scope>
    <source>
        <strain evidence="2 3">ALL</strain>
    </source>
</reference>